<dbReference type="Proteomes" id="UP000824005">
    <property type="component" value="Unassembled WGS sequence"/>
</dbReference>
<dbReference type="Pfam" id="PF00005">
    <property type="entry name" value="ABC_tran"/>
    <property type="match status" value="1"/>
</dbReference>
<dbReference type="SUPFAM" id="SSF55021">
    <property type="entry name" value="ACT-like"/>
    <property type="match status" value="1"/>
</dbReference>
<dbReference type="SUPFAM" id="SSF52540">
    <property type="entry name" value="P-loop containing nucleoside triphosphate hydrolases"/>
    <property type="match status" value="1"/>
</dbReference>
<evidence type="ECO:0000256" key="7">
    <source>
        <dbReference type="ARBA" id="ARBA00023136"/>
    </source>
</evidence>
<dbReference type="InterPro" id="IPR027417">
    <property type="entry name" value="P-loop_NTPase"/>
</dbReference>
<reference evidence="9" key="2">
    <citation type="submission" date="2021-04" db="EMBL/GenBank/DDBJ databases">
        <authorList>
            <person name="Gilroy R."/>
        </authorList>
    </citation>
    <scope>NUCLEOTIDE SEQUENCE</scope>
    <source>
        <strain evidence="9">ChiGjej1B1-98</strain>
    </source>
</reference>
<dbReference type="AlphaFoldDB" id="A0A9D1Z0E4"/>
<keyword evidence="1" id="KW-0813">Transport</keyword>
<evidence type="ECO:0000256" key="6">
    <source>
        <dbReference type="ARBA" id="ARBA00022970"/>
    </source>
</evidence>
<keyword evidence="7" id="KW-0472">Membrane</keyword>
<dbReference type="InterPro" id="IPR041701">
    <property type="entry name" value="MetN_ABC"/>
</dbReference>
<accession>A0A9D1Z0E4</accession>
<keyword evidence="6" id="KW-0029">Amino-acid transport</keyword>
<reference evidence="9" key="1">
    <citation type="journal article" date="2021" name="PeerJ">
        <title>Extensive microbial diversity within the chicken gut microbiome revealed by metagenomics and culture.</title>
        <authorList>
            <person name="Gilroy R."/>
            <person name="Ravi A."/>
            <person name="Getino M."/>
            <person name="Pursley I."/>
            <person name="Horton D.L."/>
            <person name="Alikhan N.F."/>
            <person name="Baker D."/>
            <person name="Gharbi K."/>
            <person name="Hall N."/>
            <person name="Watson M."/>
            <person name="Adriaenssens E.M."/>
            <person name="Foster-Nyarko E."/>
            <person name="Jarju S."/>
            <person name="Secka A."/>
            <person name="Antonio M."/>
            <person name="Oren A."/>
            <person name="Chaudhuri R.R."/>
            <person name="La Ragione R."/>
            <person name="Hildebrand F."/>
            <person name="Pallen M.J."/>
        </authorList>
    </citation>
    <scope>NUCLEOTIDE SEQUENCE</scope>
    <source>
        <strain evidence="9">ChiGjej1B1-98</strain>
    </source>
</reference>
<dbReference type="GO" id="GO:0016887">
    <property type="term" value="F:ATP hydrolysis activity"/>
    <property type="evidence" value="ECO:0007669"/>
    <property type="project" value="InterPro"/>
</dbReference>
<dbReference type="InterPro" id="IPR003593">
    <property type="entry name" value="AAA+_ATPase"/>
</dbReference>
<comment type="caution">
    <text evidence="9">The sequence shown here is derived from an EMBL/GenBank/DDBJ whole genome shotgun (WGS) entry which is preliminary data.</text>
</comment>
<dbReference type="SMART" id="SM00930">
    <property type="entry name" value="NIL"/>
    <property type="match status" value="1"/>
</dbReference>
<dbReference type="PROSITE" id="PS00211">
    <property type="entry name" value="ABC_TRANSPORTER_1"/>
    <property type="match status" value="1"/>
</dbReference>
<keyword evidence="5" id="KW-1278">Translocase</keyword>
<dbReference type="GO" id="GO:0006865">
    <property type="term" value="P:amino acid transport"/>
    <property type="evidence" value="ECO:0007669"/>
    <property type="project" value="UniProtKB-KW"/>
</dbReference>
<evidence type="ECO:0000256" key="5">
    <source>
        <dbReference type="ARBA" id="ARBA00022967"/>
    </source>
</evidence>
<keyword evidence="3" id="KW-0547">Nucleotide-binding</keyword>
<evidence type="ECO:0000256" key="3">
    <source>
        <dbReference type="ARBA" id="ARBA00022741"/>
    </source>
</evidence>
<organism evidence="9 10">
    <name type="scientific">Candidatus Agrococcus pullicola</name>
    <dbReference type="NCBI Taxonomy" id="2838429"/>
    <lineage>
        <taxon>Bacteria</taxon>
        <taxon>Bacillati</taxon>
        <taxon>Actinomycetota</taxon>
        <taxon>Actinomycetes</taxon>
        <taxon>Micrococcales</taxon>
        <taxon>Microbacteriaceae</taxon>
        <taxon>Agrococcus</taxon>
    </lineage>
</organism>
<dbReference type="Gene3D" id="3.40.50.300">
    <property type="entry name" value="P-loop containing nucleotide triphosphate hydrolases"/>
    <property type="match status" value="1"/>
</dbReference>
<evidence type="ECO:0000256" key="1">
    <source>
        <dbReference type="ARBA" id="ARBA00022448"/>
    </source>
</evidence>
<dbReference type="SMART" id="SM00382">
    <property type="entry name" value="AAA"/>
    <property type="match status" value="1"/>
</dbReference>
<dbReference type="GO" id="GO:0005524">
    <property type="term" value="F:ATP binding"/>
    <property type="evidence" value="ECO:0007669"/>
    <property type="project" value="UniProtKB-KW"/>
</dbReference>
<keyword evidence="2" id="KW-1003">Cell membrane</keyword>
<evidence type="ECO:0000313" key="10">
    <source>
        <dbReference type="Proteomes" id="UP000824005"/>
    </source>
</evidence>
<dbReference type="PROSITE" id="PS50893">
    <property type="entry name" value="ABC_TRANSPORTER_2"/>
    <property type="match status" value="1"/>
</dbReference>
<evidence type="ECO:0000256" key="4">
    <source>
        <dbReference type="ARBA" id="ARBA00022840"/>
    </source>
</evidence>
<dbReference type="PANTHER" id="PTHR43166:SF30">
    <property type="entry name" value="METHIONINE IMPORT ATP-BINDING PROTEIN METN"/>
    <property type="match status" value="1"/>
</dbReference>
<evidence type="ECO:0000313" key="9">
    <source>
        <dbReference type="EMBL" id="HIY67301.1"/>
    </source>
</evidence>
<dbReference type="EMBL" id="DXDC01000410">
    <property type="protein sequence ID" value="HIY67301.1"/>
    <property type="molecule type" value="Genomic_DNA"/>
</dbReference>
<dbReference type="Pfam" id="PF09383">
    <property type="entry name" value="NIL"/>
    <property type="match status" value="1"/>
</dbReference>
<dbReference type="InterPro" id="IPR018449">
    <property type="entry name" value="NIL_domain"/>
</dbReference>
<dbReference type="InterPro" id="IPR003439">
    <property type="entry name" value="ABC_transporter-like_ATP-bd"/>
</dbReference>
<protein>
    <submittedName>
        <fullName evidence="9">ATP-binding cassette domain-containing protein</fullName>
    </submittedName>
</protein>
<feature type="domain" description="ABC transporter" evidence="8">
    <location>
        <begin position="2"/>
        <end position="251"/>
    </location>
</feature>
<proteinExistence type="predicted"/>
<dbReference type="Gene3D" id="3.30.70.260">
    <property type="match status" value="1"/>
</dbReference>
<dbReference type="InterPro" id="IPR017871">
    <property type="entry name" value="ABC_transporter-like_CS"/>
</dbReference>
<dbReference type="InterPro" id="IPR050086">
    <property type="entry name" value="MetN_ABC_transporter-like"/>
</dbReference>
<gene>
    <name evidence="9" type="ORF">H9830_13610</name>
</gene>
<name>A0A9D1Z0E4_9MICO</name>
<keyword evidence="4 9" id="KW-0067">ATP-binding</keyword>
<dbReference type="CDD" id="cd03258">
    <property type="entry name" value="ABC_MetN_methionine_transporter"/>
    <property type="match status" value="1"/>
</dbReference>
<dbReference type="PANTHER" id="PTHR43166">
    <property type="entry name" value="AMINO ACID IMPORT ATP-BINDING PROTEIN"/>
    <property type="match status" value="1"/>
</dbReference>
<evidence type="ECO:0000256" key="2">
    <source>
        <dbReference type="ARBA" id="ARBA00022475"/>
    </source>
</evidence>
<dbReference type="InterPro" id="IPR045865">
    <property type="entry name" value="ACT-like_dom_sf"/>
</dbReference>
<dbReference type="PRINTS" id="PR00364">
    <property type="entry name" value="DISEASERSIST"/>
</dbReference>
<sequence length="341" mass="36363">MIDIEHVSRVFGTGPNAVTALQDVSLHVPAGSIFGVVGQSGAGKSTLLRMVNALDRPDAGRVRVNDQTISNADPRGTAGPGIAGAALAKARHDIGMVFQHFNLVGNRTVAQNVEFALEATGTPRSRRRPKALEMLDLVGLAHRADDRPAQLSGGQRQRVGIARALASEPRILLSDEATSALDPETTRQILDLIKRLSRELGLTVMLITHEMDVVKRICDSTALMEHGRVIESGTLEALIGTRASRVSQQLFPVGEHPPAPGNSVVDITYSGLDSNNAVIARTARALDLDLSILGAAMETVNSRQMGRTRLAVPGGDEQAQRVVDAVSRPGITAWIVQEDAR</sequence>
<evidence type="ECO:0000259" key="8">
    <source>
        <dbReference type="PROSITE" id="PS50893"/>
    </source>
</evidence>